<dbReference type="RefSeq" id="XP_060418429.1">
    <property type="nucleotide sequence ID" value="XM_060563233.1"/>
</dbReference>
<evidence type="ECO:0000313" key="1">
    <source>
        <dbReference type="EMBL" id="KAK1597657.1"/>
    </source>
</evidence>
<dbReference type="Proteomes" id="UP001230504">
    <property type="component" value="Unassembled WGS sequence"/>
</dbReference>
<reference evidence="1" key="1">
    <citation type="submission" date="2021-06" db="EMBL/GenBank/DDBJ databases">
        <title>Comparative genomics, transcriptomics and evolutionary studies reveal genomic signatures of adaptation to plant cell wall in hemibiotrophic fungi.</title>
        <authorList>
            <consortium name="DOE Joint Genome Institute"/>
            <person name="Baroncelli R."/>
            <person name="Diaz J.F."/>
            <person name="Benocci T."/>
            <person name="Peng M."/>
            <person name="Battaglia E."/>
            <person name="Haridas S."/>
            <person name="Andreopoulos W."/>
            <person name="Labutti K."/>
            <person name="Pangilinan J."/>
            <person name="Floch G.L."/>
            <person name="Makela M.R."/>
            <person name="Henrissat B."/>
            <person name="Grigoriev I.V."/>
            <person name="Crouch J.A."/>
            <person name="De Vries R.P."/>
            <person name="Sukno S.A."/>
            <person name="Thon M.R."/>
        </authorList>
    </citation>
    <scope>NUCLEOTIDE SEQUENCE</scope>
    <source>
        <strain evidence="1">CBS 125086</strain>
    </source>
</reference>
<dbReference type="EMBL" id="JAHLJV010000007">
    <property type="protein sequence ID" value="KAK1597657.1"/>
    <property type="molecule type" value="Genomic_DNA"/>
</dbReference>
<dbReference type="GeneID" id="85447473"/>
<sequence>MATSQIFNLLDLDKSESGKENRGQFCGLVGPSDAWKSTIMALVQRMYTRGADIPGLFTTSFRDDIAVVP</sequence>
<dbReference type="AlphaFoldDB" id="A0AAD8Q9U9"/>
<gene>
    <name evidence="1" type="ORF">LY79DRAFT_666489</name>
</gene>
<evidence type="ECO:0000313" key="2">
    <source>
        <dbReference type="Proteomes" id="UP001230504"/>
    </source>
</evidence>
<proteinExistence type="predicted"/>
<accession>A0AAD8Q9U9</accession>
<name>A0AAD8Q9U9_9PEZI</name>
<comment type="caution">
    <text evidence="1">The sequence shown here is derived from an EMBL/GenBank/DDBJ whole genome shotgun (WGS) entry which is preliminary data.</text>
</comment>
<protein>
    <submittedName>
        <fullName evidence="1">Uncharacterized protein</fullName>
    </submittedName>
</protein>
<keyword evidence="2" id="KW-1185">Reference proteome</keyword>
<organism evidence="1 2">
    <name type="scientific">Colletotrichum navitas</name>
    <dbReference type="NCBI Taxonomy" id="681940"/>
    <lineage>
        <taxon>Eukaryota</taxon>
        <taxon>Fungi</taxon>
        <taxon>Dikarya</taxon>
        <taxon>Ascomycota</taxon>
        <taxon>Pezizomycotina</taxon>
        <taxon>Sordariomycetes</taxon>
        <taxon>Hypocreomycetidae</taxon>
        <taxon>Glomerellales</taxon>
        <taxon>Glomerellaceae</taxon>
        <taxon>Colletotrichum</taxon>
        <taxon>Colletotrichum graminicola species complex</taxon>
    </lineage>
</organism>